<accession>A0A7E4ZXT6</accession>
<sequence>MALLLNAHNRYDRRQIFHCHSRNATSELRSVAQTRWAYKIVAICKWTTYLTLCPVVQNPTIFELYRPKQPNMALEVGLKH</sequence>
<proteinExistence type="predicted"/>
<dbReference type="Proteomes" id="UP000492821">
    <property type="component" value="Unassembled WGS sequence"/>
</dbReference>
<dbReference type="WBParaSite" id="Pan_g24156.t1">
    <property type="protein sequence ID" value="Pan_g24156.t1"/>
    <property type="gene ID" value="Pan_g24156"/>
</dbReference>
<evidence type="ECO:0000313" key="1">
    <source>
        <dbReference type="Proteomes" id="UP000492821"/>
    </source>
</evidence>
<dbReference type="AlphaFoldDB" id="A0A7E4ZXT6"/>
<protein>
    <submittedName>
        <fullName evidence="2">Uncharacterized protein</fullName>
    </submittedName>
</protein>
<evidence type="ECO:0000313" key="2">
    <source>
        <dbReference type="WBParaSite" id="Pan_g24156.t1"/>
    </source>
</evidence>
<reference evidence="1" key="1">
    <citation type="journal article" date="2013" name="Genetics">
        <title>The draft genome and transcriptome of Panagrellus redivivus are shaped by the harsh demands of a free-living lifestyle.</title>
        <authorList>
            <person name="Srinivasan J."/>
            <person name="Dillman A.R."/>
            <person name="Macchietto M.G."/>
            <person name="Heikkinen L."/>
            <person name="Lakso M."/>
            <person name="Fracchia K.M."/>
            <person name="Antoshechkin I."/>
            <person name="Mortazavi A."/>
            <person name="Wong G."/>
            <person name="Sternberg P.W."/>
        </authorList>
    </citation>
    <scope>NUCLEOTIDE SEQUENCE [LARGE SCALE GENOMIC DNA]</scope>
    <source>
        <strain evidence="1">MT8872</strain>
    </source>
</reference>
<organism evidence="1 2">
    <name type="scientific">Panagrellus redivivus</name>
    <name type="common">Microworm</name>
    <dbReference type="NCBI Taxonomy" id="6233"/>
    <lineage>
        <taxon>Eukaryota</taxon>
        <taxon>Metazoa</taxon>
        <taxon>Ecdysozoa</taxon>
        <taxon>Nematoda</taxon>
        <taxon>Chromadorea</taxon>
        <taxon>Rhabditida</taxon>
        <taxon>Tylenchina</taxon>
        <taxon>Panagrolaimomorpha</taxon>
        <taxon>Panagrolaimoidea</taxon>
        <taxon>Panagrolaimidae</taxon>
        <taxon>Panagrellus</taxon>
    </lineage>
</organism>
<reference evidence="2" key="2">
    <citation type="submission" date="2020-10" db="UniProtKB">
        <authorList>
            <consortium name="WormBaseParasite"/>
        </authorList>
    </citation>
    <scope>IDENTIFICATION</scope>
</reference>
<keyword evidence="1" id="KW-1185">Reference proteome</keyword>
<name>A0A7E4ZXT6_PANRE</name>